<evidence type="ECO:0000256" key="5">
    <source>
        <dbReference type="ARBA" id="ARBA00022592"/>
    </source>
</evidence>
<dbReference type="PROSITE" id="PS50928">
    <property type="entry name" value="ABC_TM1"/>
    <property type="match status" value="1"/>
</dbReference>
<dbReference type="InterPro" id="IPR035906">
    <property type="entry name" value="MetI-like_sf"/>
</dbReference>
<dbReference type="PANTHER" id="PTHR30425:SF1">
    <property type="entry name" value="PHOSPHATE TRANSPORT SYSTEM PERMEASE PROTEIN PSTC"/>
    <property type="match status" value="1"/>
</dbReference>
<keyword evidence="4" id="KW-1003">Cell membrane</keyword>
<dbReference type="InterPro" id="IPR051124">
    <property type="entry name" value="Phosphate_Transport_Permease"/>
</dbReference>
<organism evidence="11 12">
    <name type="scientific">Chlorobium phaeobacteroides (strain DSM 266 / SMG 266 / 2430)</name>
    <dbReference type="NCBI Taxonomy" id="290317"/>
    <lineage>
        <taxon>Bacteria</taxon>
        <taxon>Pseudomonadati</taxon>
        <taxon>Chlorobiota</taxon>
        <taxon>Chlorobiia</taxon>
        <taxon>Chlorobiales</taxon>
        <taxon>Chlorobiaceae</taxon>
        <taxon>Chlorobium/Pelodictyon group</taxon>
        <taxon>Chlorobium</taxon>
    </lineage>
</organism>
<comment type="subcellular location">
    <subcellularLocation>
        <location evidence="1 9">Cell membrane</location>
        <topology evidence="1 9">Multi-pass membrane protein</topology>
    </subcellularLocation>
</comment>
<evidence type="ECO:0000256" key="9">
    <source>
        <dbReference type="RuleBase" id="RU363032"/>
    </source>
</evidence>
<dbReference type="SUPFAM" id="SSF161098">
    <property type="entry name" value="MetI-like"/>
    <property type="match status" value="2"/>
</dbReference>
<feature type="transmembrane region" description="Helical" evidence="9">
    <location>
        <begin position="352"/>
        <end position="372"/>
    </location>
</feature>
<feature type="transmembrane region" description="Helical" evidence="9">
    <location>
        <begin position="30"/>
        <end position="54"/>
    </location>
</feature>
<protein>
    <submittedName>
        <fullName evidence="11">Phosphate ABC transporter membrane protein 1, PhoT family</fullName>
    </submittedName>
</protein>
<dbReference type="OrthoDB" id="9785113at2"/>
<feature type="domain" description="ABC transmembrane type-1" evidence="10">
    <location>
        <begin position="91"/>
        <end position="373"/>
    </location>
</feature>
<evidence type="ECO:0000256" key="3">
    <source>
        <dbReference type="ARBA" id="ARBA00022448"/>
    </source>
</evidence>
<dbReference type="AlphaFoldDB" id="A1BFA9"/>
<keyword evidence="7 9" id="KW-1133">Transmembrane helix</keyword>
<dbReference type="STRING" id="290317.Cpha266_1039"/>
<evidence type="ECO:0000259" key="10">
    <source>
        <dbReference type="PROSITE" id="PS50928"/>
    </source>
</evidence>
<keyword evidence="8 9" id="KW-0472">Membrane</keyword>
<evidence type="ECO:0000256" key="4">
    <source>
        <dbReference type="ARBA" id="ARBA00022475"/>
    </source>
</evidence>
<proteinExistence type="inferred from homology"/>
<dbReference type="Proteomes" id="UP000008701">
    <property type="component" value="Chromosome"/>
</dbReference>
<evidence type="ECO:0000256" key="6">
    <source>
        <dbReference type="ARBA" id="ARBA00022692"/>
    </source>
</evidence>
<comment type="similarity">
    <text evidence="2">Belongs to the binding-protein-dependent transport system permease family. CysTW subfamily.</text>
</comment>
<dbReference type="eggNOG" id="COG0573">
    <property type="taxonomic scope" value="Bacteria"/>
</dbReference>
<evidence type="ECO:0000256" key="8">
    <source>
        <dbReference type="ARBA" id="ARBA00023136"/>
    </source>
</evidence>
<feature type="transmembrane region" description="Helical" evidence="9">
    <location>
        <begin position="167"/>
        <end position="186"/>
    </location>
</feature>
<keyword evidence="12" id="KW-1185">Reference proteome</keyword>
<accession>A1BFA9</accession>
<feature type="transmembrane region" description="Helical" evidence="9">
    <location>
        <begin position="277"/>
        <end position="299"/>
    </location>
</feature>
<dbReference type="HOGENOM" id="CLU_033621_1_0_10"/>
<dbReference type="GO" id="GO:0006817">
    <property type="term" value="P:phosphate ion transport"/>
    <property type="evidence" value="ECO:0007669"/>
    <property type="project" value="UniProtKB-KW"/>
</dbReference>
<evidence type="ECO:0000313" key="11">
    <source>
        <dbReference type="EMBL" id="ABL65086.1"/>
    </source>
</evidence>
<dbReference type="GO" id="GO:0055085">
    <property type="term" value="P:transmembrane transport"/>
    <property type="evidence" value="ECO:0007669"/>
    <property type="project" value="InterPro"/>
</dbReference>
<gene>
    <name evidence="11" type="ordered locus">Cpha266_1039</name>
</gene>
<evidence type="ECO:0000256" key="1">
    <source>
        <dbReference type="ARBA" id="ARBA00004651"/>
    </source>
</evidence>
<keyword evidence="6 9" id="KW-0812">Transmembrane</keyword>
<feature type="transmembrane region" description="Helical" evidence="9">
    <location>
        <begin position="134"/>
        <end position="155"/>
    </location>
</feature>
<evidence type="ECO:0000256" key="7">
    <source>
        <dbReference type="ARBA" id="ARBA00022989"/>
    </source>
</evidence>
<evidence type="ECO:0000313" key="12">
    <source>
        <dbReference type="Proteomes" id="UP000008701"/>
    </source>
</evidence>
<dbReference type="PANTHER" id="PTHR30425">
    <property type="entry name" value="PHOSPHATE TRANSPORT SYSTEM PERMEASE PROTEIN PST"/>
    <property type="match status" value="1"/>
</dbReference>
<dbReference type="KEGG" id="cph:Cpha266_1039"/>
<reference evidence="11 12" key="1">
    <citation type="submission" date="2006-12" db="EMBL/GenBank/DDBJ databases">
        <title>Complete sequence of Chlorobium phaeobacteroides DSM 266.</title>
        <authorList>
            <consortium name="US DOE Joint Genome Institute"/>
            <person name="Copeland A."/>
            <person name="Lucas S."/>
            <person name="Lapidus A."/>
            <person name="Barry K."/>
            <person name="Detter J.C."/>
            <person name="Glavina del Rio T."/>
            <person name="Hammon N."/>
            <person name="Israni S."/>
            <person name="Pitluck S."/>
            <person name="Goltsman E."/>
            <person name="Schmutz J."/>
            <person name="Larimer F."/>
            <person name="Land M."/>
            <person name="Hauser L."/>
            <person name="Mikhailova N."/>
            <person name="Li T."/>
            <person name="Overmann J."/>
            <person name="Bryant D.A."/>
            <person name="Richardson P."/>
        </authorList>
    </citation>
    <scope>NUCLEOTIDE SEQUENCE [LARGE SCALE GENOMIC DNA]</scope>
    <source>
        <strain evidence="11 12">DSM 266</strain>
    </source>
</reference>
<name>A1BFA9_CHLPD</name>
<keyword evidence="5" id="KW-0592">Phosphate transport</keyword>
<dbReference type="GO" id="GO:0005886">
    <property type="term" value="C:plasma membrane"/>
    <property type="evidence" value="ECO:0007669"/>
    <property type="project" value="UniProtKB-SubCell"/>
</dbReference>
<dbReference type="RefSeq" id="WP_011744913.1">
    <property type="nucleotide sequence ID" value="NC_008639.1"/>
</dbReference>
<feature type="transmembrane region" description="Helical" evidence="9">
    <location>
        <begin position="198"/>
        <end position="218"/>
    </location>
</feature>
<feature type="transmembrane region" description="Helical" evidence="9">
    <location>
        <begin position="238"/>
        <end position="256"/>
    </location>
</feature>
<keyword evidence="3 9" id="KW-0813">Transport</keyword>
<dbReference type="CDD" id="cd06261">
    <property type="entry name" value="TM_PBP2"/>
    <property type="match status" value="1"/>
</dbReference>
<dbReference type="Gene3D" id="1.10.3720.10">
    <property type="entry name" value="MetI-like"/>
    <property type="match status" value="2"/>
</dbReference>
<dbReference type="Pfam" id="PF00528">
    <property type="entry name" value="BPD_transp_1"/>
    <property type="match status" value="1"/>
</dbReference>
<dbReference type="InterPro" id="IPR000515">
    <property type="entry name" value="MetI-like"/>
</dbReference>
<sequence>MGDQAIKSSNRSGAFVVSEKKRRVQRITKIAGEMLLLGIASFVAIVVLFIFYFVAVDAIPFFQLQGFSEFFASSAWYPADDPPQFGALAIIYGSGMVTLGSALLAVPMGIAAAICLSDILPFTIRQYAKPVIEMLAAIPSVAFGFFALVIFAPLLQSNGGSLLMWTWWLLAAPCLLLLVIVVTDLLTTKIEDQQKRKWFTIVLTILFASASLALLYLVGTFLQGIEILTGTNALNVSIMLSFMALPTIVSVSEDALQAVGRELREGSYALGATRAETIIKTVLPAASSGILAAVILGVMRSLGETMVVWMASGNSSSIPEPWFNYLSAVRTLTATIAGDMGEADQVTGSARFHVLFAMGLLLLVISFISNLVSERIVVRQRKILSGQ</sequence>
<evidence type="ECO:0000256" key="2">
    <source>
        <dbReference type="ARBA" id="ARBA00007069"/>
    </source>
</evidence>
<dbReference type="EMBL" id="CP000492">
    <property type="protein sequence ID" value="ABL65086.1"/>
    <property type="molecule type" value="Genomic_DNA"/>
</dbReference>